<dbReference type="EMBL" id="PQXL01000240">
    <property type="protein sequence ID" value="THV48569.1"/>
    <property type="molecule type" value="Genomic_DNA"/>
</dbReference>
<comment type="caution">
    <text evidence="1">The sequence shown here is derived from an EMBL/GenBank/DDBJ whole genome shotgun (WGS) entry which is preliminary data.</text>
</comment>
<dbReference type="Proteomes" id="UP000308671">
    <property type="component" value="Unassembled WGS sequence"/>
</dbReference>
<sequence>MSAPIDLGTLINAPQNDNGIQPPNSYHEILEVAATKGDDPKSDKEIVDKAVADSKESPSIWFVNFPDKTTVGQQALLADYMQNVQDYQNWASLVWWRTVYNNEKIPKDDKPETKAIRRSFLAKLATKHMKLTPWLGMTTDHSVTKEIDCRITEFHTDLIVAVLKGFVSVTPSIYNALEGILIALKDSMKQVTTNSDNKTIVCERYEYIPEANVIRSYVRVVSFAVNEKIREVNNAKKTESHVKYTISYDEYEANFNQKLWGMEAAKIEEAQRKAADAFRKQQTVDCEPDL</sequence>
<dbReference type="AlphaFoldDB" id="A0A4S8R368"/>
<dbReference type="OrthoDB" id="3693942at2759"/>
<evidence type="ECO:0000313" key="2">
    <source>
        <dbReference type="Proteomes" id="UP000308671"/>
    </source>
</evidence>
<evidence type="ECO:0000313" key="1">
    <source>
        <dbReference type="EMBL" id="THV48569.1"/>
    </source>
</evidence>
<reference evidence="1 2" key="1">
    <citation type="submission" date="2017-12" db="EMBL/GenBank/DDBJ databases">
        <title>Comparative genomics of Botrytis spp.</title>
        <authorList>
            <person name="Valero-Jimenez C.A."/>
            <person name="Tapia P."/>
            <person name="Veloso J."/>
            <person name="Silva-Moreno E."/>
            <person name="Staats M."/>
            <person name="Valdes J.H."/>
            <person name="Van Kan J.A.L."/>
        </authorList>
    </citation>
    <scope>NUCLEOTIDE SEQUENCE [LARGE SCALE GENOMIC DNA]</scope>
    <source>
        <strain evidence="1 2">MUCL435</strain>
    </source>
</reference>
<proteinExistence type="predicted"/>
<keyword evidence="2" id="KW-1185">Reference proteome</keyword>
<protein>
    <submittedName>
        <fullName evidence="1">Uncharacterized protein</fullName>
    </submittedName>
</protein>
<accession>A0A4S8R368</accession>
<gene>
    <name evidence="1" type="ORF">BGAL_0240g00080</name>
</gene>
<name>A0A4S8R368_9HELO</name>
<organism evidence="1 2">
    <name type="scientific">Botrytis galanthina</name>
    <dbReference type="NCBI Taxonomy" id="278940"/>
    <lineage>
        <taxon>Eukaryota</taxon>
        <taxon>Fungi</taxon>
        <taxon>Dikarya</taxon>
        <taxon>Ascomycota</taxon>
        <taxon>Pezizomycotina</taxon>
        <taxon>Leotiomycetes</taxon>
        <taxon>Helotiales</taxon>
        <taxon>Sclerotiniaceae</taxon>
        <taxon>Botrytis</taxon>
    </lineage>
</organism>